<evidence type="ECO:0000256" key="6">
    <source>
        <dbReference type="ARBA" id="ARBA00023310"/>
    </source>
</evidence>
<reference evidence="7 8" key="1">
    <citation type="submission" date="2019-08" db="EMBL/GenBank/DDBJ databases">
        <title>Highly reduced genomes of protist endosymbionts show evolutionary convergence.</title>
        <authorList>
            <person name="George E."/>
            <person name="Husnik F."/>
            <person name="Tashyreva D."/>
            <person name="Prokopchuk G."/>
            <person name="Horak A."/>
            <person name="Kwong W.K."/>
            <person name="Lukes J."/>
            <person name="Keeling P.J."/>
        </authorList>
    </citation>
    <scope>NUCLEOTIDE SEQUENCE [LARGE SCALE GENOMIC DNA]</scope>
    <source>
        <strain evidence="7">1621</strain>
    </source>
</reference>
<dbReference type="PRINTS" id="PR00125">
    <property type="entry name" value="ATPASEDELTA"/>
</dbReference>
<evidence type="ECO:0000256" key="2">
    <source>
        <dbReference type="ARBA" id="ARBA00022448"/>
    </source>
</evidence>
<evidence type="ECO:0000256" key="3">
    <source>
        <dbReference type="ARBA" id="ARBA00022781"/>
    </source>
</evidence>
<evidence type="ECO:0000313" key="7">
    <source>
        <dbReference type="EMBL" id="QEK39510.1"/>
    </source>
</evidence>
<evidence type="ECO:0000313" key="8">
    <source>
        <dbReference type="Proteomes" id="UP000323844"/>
    </source>
</evidence>
<sequence length="178" mass="20358">MKNNKVDVYSDALFLFSQQYDKEWNTQKELEQISSELQDKPHLSSNLHLPHIHPQLRLKIARQSLLKWNQCLESSRIFLLALIYECQIHSLQSILDKVSSAKIRLYDIKETIVTCAQAPSQTFQGQITALVAKKIDTKTTISIKKDSKILGGIKLQVGNTVIDHSIRTYLNKILNSIL</sequence>
<keyword evidence="5" id="KW-0472">Membrane</keyword>
<name>A0A5C0UID9_9RICK</name>
<dbReference type="GO" id="GO:0046933">
    <property type="term" value="F:proton-transporting ATP synthase activity, rotational mechanism"/>
    <property type="evidence" value="ECO:0007669"/>
    <property type="project" value="InterPro"/>
</dbReference>
<dbReference type="KEGG" id="snay:FZC37_00970"/>
<dbReference type="Pfam" id="PF00213">
    <property type="entry name" value="OSCP"/>
    <property type="match status" value="1"/>
</dbReference>
<accession>A0A5C0UID9</accession>
<dbReference type="AlphaFoldDB" id="A0A5C0UID9"/>
<dbReference type="Proteomes" id="UP000323844">
    <property type="component" value="Chromosome"/>
</dbReference>
<gene>
    <name evidence="7" type="primary">atpH</name>
    <name evidence="7" type="ORF">FZC37_00970</name>
</gene>
<protein>
    <submittedName>
        <fullName evidence="7">ATP synthase F1 subunit delta</fullName>
    </submittedName>
</protein>
<evidence type="ECO:0000256" key="5">
    <source>
        <dbReference type="ARBA" id="ARBA00023136"/>
    </source>
</evidence>
<evidence type="ECO:0000256" key="1">
    <source>
        <dbReference type="ARBA" id="ARBA00004370"/>
    </source>
</evidence>
<proteinExistence type="predicted"/>
<keyword evidence="2" id="KW-0813">Transport</keyword>
<dbReference type="NCBIfam" id="TIGR01145">
    <property type="entry name" value="ATP_synt_delta"/>
    <property type="match status" value="1"/>
</dbReference>
<dbReference type="InterPro" id="IPR000711">
    <property type="entry name" value="ATPase_OSCP/dsu"/>
</dbReference>
<keyword evidence="8" id="KW-1185">Reference proteome</keyword>
<keyword evidence="3" id="KW-0375">Hydrogen ion transport</keyword>
<comment type="subcellular location">
    <subcellularLocation>
        <location evidence="1">Membrane</location>
    </subcellularLocation>
</comment>
<evidence type="ECO:0000256" key="4">
    <source>
        <dbReference type="ARBA" id="ARBA00023065"/>
    </source>
</evidence>
<organism evidence="7 8">
    <name type="scientific">Candidatus Sneabacter namystus</name>
    <dbReference type="NCBI Taxonomy" id="2601646"/>
    <lineage>
        <taxon>Bacteria</taxon>
        <taxon>Pseudomonadati</taxon>
        <taxon>Pseudomonadota</taxon>
        <taxon>Alphaproteobacteria</taxon>
        <taxon>Rickettsiales</taxon>
        <taxon>Rickettsiaceae</taxon>
        <taxon>Rickettsieae</taxon>
        <taxon>Candidatus Sneabacter</taxon>
    </lineage>
</organism>
<keyword evidence="4" id="KW-0406">Ion transport</keyword>
<dbReference type="RefSeq" id="WP_148951871.1">
    <property type="nucleotide sequence ID" value="NZ_CP043312.1"/>
</dbReference>
<dbReference type="OrthoDB" id="9802471at2"/>
<dbReference type="GO" id="GO:0016020">
    <property type="term" value="C:membrane"/>
    <property type="evidence" value="ECO:0007669"/>
    <property type="project" value="UniProtKB-SubCell"/>
</dbReference>
<dbReference type="EMBL" id="CP043312">
    <property type="protein sequence ID" value="QEK39510.1"/>
    <property type="molecule type" value="Genomic_DNA"/>
</dbReference>
<keyword evidence="6" id="KW-0066">ATP synthesis</keyword>